<gene>
    <name evidence="2" type="ORF">ASPFODRAFT_286415</name>
</gene>
<accession>A0A1M3TAI6</accession>
<protein>
    <recommendedName>
        <fullName evidence="4">Transmembrane protein</fullName>
    </recommendedName>
</protein>
<keyword evidence="1" id="KW-0472">Membrane</keyword>
<sequence>MSSFELRRFAGPCSYVFAGLIFLCSFLSISFYPSPLLTLSPSSTSFPLSFSSIPDLDYYPDRVSFSFHFHLFFLPPLFLFSDLSYSLSSVLFAGDGWKGRECFRIGHDVFPLTLTAISFCY</sequence>
<evidence type="ECO:0000313" key="2">
    <source>
        <dbReference type="EMBL" id="OJZ83745.1"/>
    </source>
</evidence>
<dbReference type="Proteomes" id="UP000184063">
    <property type="component" value="Unassembled WGS sequence"/>
</dbReference>
<reference evidence="3" key="1">
    <citation type="journal article" date="2017" name="Genome Biol.">
        <title>Comparative genomics reveals high biological diversity and specific adaptations in the industrially and medically important fungal genus Aspergillus.</title>
        <authorList>
            <person name="de Vries R.P."/>
            <person name="Riley R."/>
            <person name="Wiebenga A."/>
            <person name="Aguilar-Osorio G."/>
            <person name="Amillis S."/>
            <person name="Uchima C.A."/>
            <person name="Anderluh G."/>
            <person name="Asadollahi M."/>
            <person name="Askin M."/>
            <person name="Barry K."/>
            <person name="Battaglia E."/>
            <person name="Bayram O."/>
            <person name="Benocci T."/>
            <person name="Braus-Stromeyer S.A."/>
            <person name="Caldana C."/>
            <person name="Canovas D."/>
            <person name="Cerqueira G.C."/>
            <person name="Chen F."/>
            <person name="Chen W."/>
            <person name="Choi C."/>
            <person name="Clum A."/>
            <person name="Dos Santos R.A."/>
            <person name="Damasio A.R."/>
            <person name="Diallinas G."/>
            <person name="Emri T."/>
            <person name="Fekete E."/>
            <person name="Flipphi M."/>
            <person name="Freyberg S."/>
            <person name="Gallo A."/>
            <person name="Gournas C."/>
            <person name="Habgood R."/>
            <person name="Hainaut M."/>
            <person name="Harispe M.L."/>
            <person name="Henrissat B."/>
            <person name="Hilden K.S."/>
            <person name="Hope R."/>
            <person name="Hossain A."/>
            <person name="Karabika E."/>
            <person name="Karaffa L."/>
            <person name="Karanyi Z."/>
            <person name="Krasevec N."/>
            <person name="Kuo A."/>
            <person name="Kusch H."/>
            <person name="LaButti K."/>
            <person name="Lagendijk E.L."/>
            <person name="Lapidus A."/>
            <person name="Levasseur A."/>
            <person name="Lindquist E."/>
            <person name="Lipzen A."/>
            <person name="Logrieco A.F."/>
            <person name="MacCabe A."/>
            <person name="Maekelae M.R."/>
            <person name="Malavazi I."/>
            <person name="Melin P."/>
            <person name="Meyer V."/>
            <person name="Mielnichuk N."/>
            <person name="Miskei M."/>
            <person name="Molnar A.P."/>
            <person name="Mule G."/>
            <person name="Ngan C.Y."/>
            <person name="Orejas M."/>
            <person name="Orosz E."/>
            <person name="Ouedraogo J.P."/>
            <person name="Overkamp K.M."/>
            <person name="Park H.-S."/>
            <person name="Perrone G."/>
            <person name="Piumi F."/>
            <person name="Punt P.J."/>
            <person name="Ram A.F."/>
            <person name="Ramon A."/>
            <person name="Rauscher S."/>
            <person name="Record E."/>
            <person name="Riano-Pachon D.M."/>
            <person name="Robert V."/>
            <person name="Roehrig J."/>
            <person name="Ruller R."/>
            <person name="Salamov A."/>
            <person name="Salih N.S."/>
            <person name="Samson R.A."/>
            <person name="Sandor E."/>
            <person name="Sanguinetti M."/>
            <person name="Schuetze T."/>
            <person name="Sepcic K."/>
            <person name="Shelest E."/>
            <person name="Sherlock G."/>
            <person name="Sophianopoulou V."/>
            <person name="Squina F.M."/>
            <person name="Sun H."/>
            <person name="Susca A."/>
            <person name="Todd R.B."/>
            <person name="Tsang A."/>
            <person name="Unkles S.E."/>
            <person name="van de Wiele N."/>
            <person name="van Rossen-Uffink D."/>
            <person name="Oliveira J.V."/>
            <person name="Vesth T.C."/>
            <person name="Visser J."/>
            <person name="Yu J.-H."/>
            <person name="Zhou M."/>
            <person name="Andersen M.R."/>
            <person name="Archer D.B."/>
            <person name="Baker S.E."/>
            <person name="Benoit I."/>
            <person name="Brakhage A.A."/>
            <person name="Braus G.H."/>
            <person name="Fischer R."/>
            <person name="Frisvad J.C."/>
            <person name="Goldman G.H."/>
            <person name="Houbraken J."/>
            <person name="Oakley B."/>
            <person name="Pocsi I."/>
            <person name="Scazzocchio C."/>
            <person name="Seiboth B."/>
            <person name="vanKuyk P.A."/>
            <person name="Wortman J."/>
            <person name="Dyer P.S."/>
            <person name="Grigoriev I.V."/>
        </authorList>
    </citation>
    <scope>NUCLEOTIDE SEQUENCE [LARGE SCALE GENOMIC DNA]</scope>
    <source>
        <strain evidence="3">CBS 106.47</strain>
    </source>
</reference>
<proteinExistence type="predicted"/>
<evidence type="ECO:0000313" key="3">
    <source>
        <dbReference type="Proteomes" id="UP000184063"/>
    </source>
</evidence>
<name>A0A1M3TAI6_ASPLC</name>
<evidence type="ECO:0000256" key="1">
    <source>
        <dbReference type="SAM" id="Phobius"/>
    </source>
</evidence>
<organism evidence="2 3">
    <name type="scientific">Aspergillus luchuensis (strain CBS 106.47)</name>
    <dbReference type="NCBI Taxonomy" id="1137211"/>
    <lineage>
        <taxon>Eukaryota</taxon>
        <taxon>Fungi</taxon>
        <taxon>Dikarya</taxon>
        <taxon>Ascomycota</taxon>
        <taxon>Pezizomycotina</taxon>
        <taxon>Eurotiomycetes</taxon>
        <taxon>Eurotiomycetidae</taxon>
        <taxon>Eurotiales</taxon>
        <taxon>Aspergillaceae</taxon>
        <taxon>Aspergillus</taxon>
        <taxon>Aspergillus subgen. Circumdati</taxon>
    </lineage>
</organism>
<feature type="transmembrane region" description="Helical" evidence="1">
    <location>
        <begin position="12"/>
        <end position="32"/>
    </location>
</feature>
<keyword evidence="1" id="KW-0812">Transmembrane</keyword>
<dbReference type="VEuPathDB" id="FungiDB:ASPFODRAFT_286415"/>
<feature type="transmembrane region" description="Helical" evidence="1">
    <location>
        <begin position="69"/>
        <end position="94"/>
    </location>
</feature>
<evidence type="ECO:0008006" key="4">
    <source>
        <dbReference type="Google" id="ProtNLM"/>
    </source>
</evidence>
<dbReference type="AlphaFoldDB" id="A0A1M3TAI6"/>
<keyword evidence="1" id="KW-1133">Transmembrane helix</keyword>
<dbReference type="EMBL" id="KV878245">
    <property type="protein sequence ID" value="OJZ83745.1"/>
    <property type="molecule type" value="Genomic_DNA"/>
</dbReference>